<dbReference type="EMBL" id="MU006019">
    <property type="protein sequence ID" value="KAF2858036.1"/>
    <property type="molecule type" value="Genomic_DNA"/>
</dbReference>
<sequence>DSEPTEVVLSGYGYDLEWAAIDFYERLSGGDILEDYARSSDGQPSNYQSIARSYGRKSLSKAAMKKKNAFAGGQHWIKVTFGSRAAAELVLARSPRVIRGYLVSAELWTGKAPADGAVPVGDDGIAKPASDRDTRAAAMPASRMPTSAVPPWGATTSRTVQEPPPSTSISVTNTEQDAQLHRRQRSRPSSARNVSIGTGSLRIPGAKIMPLLPAEDALMPRQPRQGWFAWLFSEPIIGNTVPLREDGTFDFERASYYWRFWYWVDRLFGTEVCG</sequence>
<evidence type="ECO:0000313" key="2">
    <source>
        <dbReference type="EMBL" id="KAF2858036.1"/>
    </source>
</evidence>
<reference evidence="2" key="1">
    <citation type="journal article" date="2020" name="Stud. Mycol.">
        <title>101 Dothideomycetes genomes: a test case for predicting lifestyles and emergence of pathogens.</title>
        <authorList>
            <person name="Haridas S."/>
            <person name="Albert R."/>
            <person name="Binder M."/>
            <person name="Bloem J."/>
            <person name="Labutti K."/>
            <person name="Salamov A."/>
            <person name="Andreopoulos B."/>
            <person name="Baker S."/>
            <person name="Barry K."/>
            <person name="Bills G."/>
            <person name="Bluhm B."/>
            <person name="Cannon C."/>
            <person name="Castanera R."/>
            <person name="Culley D."/>
            <person name="Daum C."/>
            <person name="Ezra D."/>
            <person name="Gonzalez J."/>
            <person name="Henrissat B."/>
            <person name="Kuo A."/>
            <person name="Liang C."/>
            <person name="Lipzen A."/>
            <person name="Lutzoni F."/>
            <person name="Magnuson J."/>
            <person name="Mondo S."/>
            <person name="Nolan M."/>
            <person name="Ohm R."/>
            <person name="Pangilinan J."/>
            <person name="Park H.-J."/>
            <person name="Ramirez L."/>
            <person name="Alfaro M."/>
            <person name="Sun H."/>
            <person name="Tritt A."/>
            <person name="Yoshinaga Y."/>
            <person name="Zwiers L.-H."/>
            <person name="Turgeon B."/>
            <person name="Goodwin S."/>
            <person name="Spatafora J."/>
            <person name="Crous P."/>
            <person name="Grigoriev I."/>
        </authorList>
    </citation>
    <scope>NUCLEOTIDE SEQUENCE</scope>
    <source>
        <strain evidence="2">CBS 480.64</strain>
    </source>
</reference>
<dbReference type="OrthoDB" id="8033832at2759"/>
<evidence type="ECO:0000256" key="1">
    <source>
        <dbReference type="SAM" id="MobiDB-lite"/>
    </source>
</evidence>
<evidence type="ECO:0000313" key="3">
    <source>
        <dbReference type="Proteomes" id="UP000799421"/>
    </source>
</evidence>
<feature type="compositionally biased region" description="Polar residues" evidence="1">
    <location>
        <begin position="167"/>
        <end position="177"/>
    </location>
</feature>
<dbReference type="Proteomes" id="UP000799421">
    <property type="component" value="Unassembled WGS sequence"/>
</dbReference>
<gene>
    <name evidence="2" type="ORF">K470DRAFT_192120</name>
</gene>
<feature type="non-terminal residue" evidence="2">
    <location>
        <position position="274"/>
    </location>
</feature>
<feature type="compositionally biased region" description="Polar residues" evidence="1">
    <location>
        <begin position="187"/>
        <end position="198"/>
    </location>
</feature>
<proteinExistence type="predicted"/>
<organism evidence="2 3">
    <name type="scientific">Piedraia hortae CBS 480.64</name>
    <dbReference type="NCBI Taxonomy" id="1314780"/>
    <lineage>
        <taxon>Eukaryota</taxon>
        <taxon>Fungi</taxon>
        <taxon>Dikarya</taxon>
        <taxon>Ascomycota</taxon>
        <taxon>Pezizomycotina</taxon>
        <taxon>Dothideomycetes</taxon>
        <taxon>Dothideomycetidae</taxon>
        <taxon>Capnodiales</taxon>
        <taxon>Piedraiaceae</taxon>
        <taxon>Piedraia</taxon>
    </lineage>
</organism>
<dbReference type="InterPro" id="IPR012677">
    <property type="entry name" value="Nucleotide-bd_a/b_plait_sf"/>
</dbReference>
<dbReference type="AlphaFoldDB" id="A0A6A7BRW8"/>
<keyword evidence="3" id="KW-1185">Reference proteome</keyword>
<protein>
    <submittedName>
        <fullName evidence="2">Uncharacterized protein</fullName>
    </submittedName>
</protein>
<accession>A0A6A7BRW8</accession>
<feature type="region of interest" description="Disordered" evidence="1">
    <location>
        <begin position="119"/>
        <end position="198"/>
    </location>
</feature>
<dbReference type="Gene3D" id="3.30.70.330">
    <property type="match status" value="1"/>
</dbReference>
<feature type="non-terminal residue" evidence="2">
    <location>
        <position position="1"/>
    </location>
</feature>
<name>A0A6A7BRW8_9PEZI</name>